<reference evidence="1" key="1">
    <citation type="submission" date="2024-01" db="EMBL/GenBank/DDBJ databases">
        <authorList>
            <person name="Webb A."/>
        </authorList>
    </citation>
    <scope>NUCLEOTIDE SEQUENCE</scope>
    <source>
        <strain evidence="1">Pm1</strain>
    </source>
</reference>
<comment type="caution">
    <text evidence="1">The sequence shown here is derived from an EMBL/GenBank/DDBJ whole genome shotgun (WGS) entry which is preliminary data.</text>
</comment>
<evidence type="ECO:0000313" key="2">
    <source>
        <dbReference type="Proteomes" id="UP001162060"/>
    </source>
</evidence>
<evidence type="ECO:0000313" key="1">
    <source>
        <dbReference type="EMBL" id="CAK7925397.1"/>
    </source>
</evidence>
<dbReference type="EMBL" id="CAKLBY020000086">
    <property type="protein sequence ID" value="CAK7925397.1"/>
    <property type="molecule type" value="Genomic_DNA"/>
</dbReference>
<organism evidence="1 2">
    <name type="scientific">Peronospora matthiolae</name>
    <dbReference type="NCBI Taxonomy" id="2874970"/>
    <lineage>
        <taxon>Eukaryota</taxon>
        <taxon>Sar</taxon>
        <taxon>Stramenopiles</taxon>
        <taxon>Oomycota</taxon>
        <taxon>Peronosporomycetes</taxon>
        <taxon>Peronosporales</taxon>
        <taxon>Peronosporaceae</taxon>
        <taxon>Peronospora</taxon>
    </lineage>
</organism>
<protein>
    <submittedName>
        <fullName evidence="1">Uncharacterized protein</fullName>
    </submittedName>
</protein>
<name>A0AAV1TUU8_9STRA</name>
<dbReference type="AlphaFoldDB" id="A0AAV1TUU8"/>
<accession>A0AAV1TUU8</accession>
<dbReference type="Proteomes" id="UP001162060">
    <property type="component" value="Unassembled WGS sequence"/>
</dbReference>
<proteinExistence type="predicted"/>
<gene>
    <name evidence="1" type="ORF">PM001_LOCUS10547</name>
</gene>
<sequence>MRATTFGKDGQIQSMCFPQDHPDPALKRQPKELKIVLQELGLWRNGLRLKCKDECEDSRICCACSIKANKLGFVGQAGMLKELIVEKGYKTILYPQLYIELNYYEKCGVRQSGVSGRIATTRGVVYKKR</sequence>